<dbReference type="Pfam" id="PF00254">
    <property type="entry name" value="FKBP_C"/>
    <property type="match status" value="1"/>
</dbReference>
<dbReference type="Pfam" id="PF05698">
    <property type="entry name" value="Trigger_C"/>
    <property type="match status" value="1"/>
</dbReference>
<evidence type="ECO:0000256" key="9">
    <source>
        <dbReference type="ARBA" id="ARBA00029986"/>
    </source>
</evidence>
<keyword evidence="10 12" id="KW-0132">Cell division</keyword>
<dbReference type="InterPro" id="IPR037041">
    <property type="entry name" value="Trigger_fac_C_sf"/>
</dbReference>
<dbReference type="Proteomes" id="UP000603940">
    <property type="component" value="Unassembled WGS sequence"/>
</dbReference>
<dbReference type="Gene3D" id="3.30.70.1050">
    <property type="entry name" value="Trigger factor ribosome-binding domain"/>
    <property type="match status" value="1"/>
</dbReference>
<dbReference type="PIRSF" id="PIRSF003095">
    <property type="entry name" value="Trigger_factor"/>
    <property type="match status" value="1"/>
</dbReference>
<dbReference type="SUPFAM" id="SSF109998">
    <property type="entry name" value="Triger factor/SurA peptide-binding domain-like"/>
    <property type="match status" value="1"/>
</dbReference>
<evidence type="ECO:0000256" key="1">
    <source>
        <dbReference type="ARBA" id="ARBA00000971"/>
    </source>
</evidence>
<evidence type="ECO:0000256" key="11">
    <source>
        <dbReference type="PROSITE-ProRule" id="PRU00277"/>
    </source>
</evidence>
<comment type="caution">
    <text evidence="14">The sequence shown here is derived from an EMBL/GenBank/DDBJ whole genome shotgun (WGS) entry which is preliminary data.</text>
</comment>
<keyword evidence="6 10" id="KW-0143">Chaperone</keyword>
<dbReference type="InterPro" id="IPR008881">
    <property type="entry name" value="Trigger_fac_ribosome-bd_bac"/>
</dbReference>
<dbReference type="HAMAP" id="MF_00303">
    <property type="entry name" value="Trigger_factor_Tig"/>
    <property type="match status" value="1"/>
</dbReference>
<evidence type="ECO:0000256" key="7">
    <source>
        <dbReference type="ARBA" id="ARBA00023235"/>
    </source>
</evidence>
<keyword evidence="15" id="KW-1185">Reference proteome</keyword>
<dbReference type="Gene3D" id="1.10.3120.10">
    <property type="entry name" value="Trigger factor, C-terminal domain"/>
    <property type="match status" value="1"/>
</dbReference>
<dbReference type="InterPro" id="IPR027304">
    <property type="entry name" value="Trigger_fact/SurA_dom_sf"/>
</dbReference>
<reference evidence="14 15" key="1">
    <citation type="journal article" date="2009" name="Int. J. Syst. Evol. Microbiol.">
        <title>Transfer of Teichococcus ludipueritiae and Muricoccus roseus to the genus Roseomonas, as Roseomonas ludipueritiae comb. nov. and Roseomonas rosea comb. nov., respectively, and emended description of the genus Roseomonas.</title>
        <authorList>
            <person name="Sanchez-Porro C."/>
            <person name="Gallego V."/>
            <person name="Busse H.J."/>
            <person name="Kampfer P."/>
            <person name="Ventosa A."/>
        </authorList>
    </citation>
    <scope>NUCLEOTIDE SEQUENCE [LARGE SCALE GENOMIC DNA]</scope>
    <source>
        <strain evidence="14 15">DSM 14915</strain>
    </source>
</reference>
<dbReference type="InterPro" id="IPR036611">
    <property type="entry name" value="Trigger_fac_ribosome-bd_sf"/>
</dbReference>
<comment type="domain">
    <text evidence="10">Consists of 3 domains; the N-terminus binds the ribosome, the middle domain has PPIase activity, while the C-terminus has intrinsic chaperone activity on its own.</text>
</comment>
<dbReference type="EC" id="5.2.1.8" evidence="3 10"/>
<evidence type="ECO:0000256" key="4">
    <source>
        <dbReference type="ARBA" id="ARBA00016902"/>
    </source>
</evidence>
<dbReference type="Pfam" id="PF05697">
    <property type="entry name" value="Trigger_N"/>
    <property type="match status" value="1"/>
</dbReference>
<dbReference type="Gene3D" id="3.10.50.40">
    <property type="match status" value="1"/>
</dbReference>
<dbReference type="PANTHER" id="PTHR30560:SF3">
    <property type="entry name" value="TRIGGER FACTOR-LIKE PROTEIN TIG, CHLOROPLASTIC"/>
    <property type="match status" value="1"/>
</dbReference>
<keyword evidence="7 10" id="KW-0413">Isomerase</keyword>
<organism evidence="14 15">
    <name type="scientific">Pseudoroseomonas ludipueritiae</name>
    <dbReference type="NCBI Taxonomy" id="198093"/>
    <lineage>
        <taxon>Bacteria</taxon>
        <taxon>Pseudomonadati</taxon>
        <taxon>Pseudomonadota</taxon>
        <taxon>Alphaproteobacteria</taxon>
        <taxon>Acetobacterales</taxon>
        <taxon>Acetobacteraceae</taxon>
        <taxon>Pseudoroseomonas</taxon>
    </lineage>
</organism>
<dbReference type="RefSeq" id="WP_187777650.1">
    <property type="nucleotide sequence ID" value="NZ_JACTUZ010000013.1"/>
</dbReference>
<dbReference type="PANTHER" id="PTHR30560">
    <property type="entry name" value="TRIGGER FACTOR CHAPERONE AND PEPTIDYL-PROLYL CIS/TRANS ISOMERASE"/>
    <property type="match status" value="1"/>
</dbReference>
<dbReference type="PROSITE" id="PS50059">
    <property type="entry name" value="FKBP_PPIASE"/>
    <property type="match status" value="1"/>
</dbReference>
<evidence type="ECO:0000256" key="2">
    <source>
        <dbReference type="ARBA" id="ARBA00005464"/>
    </source>
</evidence>
<evidence type="ECO:0000256" key="3">
    <source>
        <dbReference type="ARBA" id="ARBA00013194"/>
    </source>
</evidence>
<feature type="domain" description="PPIase FKBP-type" evidence="13">
    <location>
        <begin position="163"/>
        <end position="233"/>
    </location>
</feature>
<comment type="catalytic activity">
    <reaction evidence="1 10 11">
        <text>[protein]-peptidylproline (omega=180) = [protein]-peptidylproline (omega=0)</text>
        <dbReference type="Rhea" id="RHEA:16237"/>
        <dbReference type="Rhea" id="RHEA-COMP:10747"/>
        <dbReference type="Rhea" id="RHEA-COMP:10748"/>
        <dbReference type="ChEBI" id="CHEBI:83833"/>
        <dbReference type="ChEBI" id="CHEBI:83834"/>
        <dbReference type="EC" id="5.2.1.8"/>
    </reaction>
</comment>
<evidence type="ECO:0000256" key="6">
    <source>
        <dbReference type="ARBA" id="ARBA00023186"/>
    </source>
</evidence>
<comment type="subcellular location">
    <subcellularLocation>
        <location evidence="10">Cytoplasm</location>
    </subcellularLocation>
    <text evidence="10">About half TF is bound to the ribosome near the polypeptide exit tunnel while the other half is free in the cytoplasm.</text>
</comment>
<gene>
    <name evidence="10" type="primary">tig</name>
    <name evidence="14" type="ORF">IBL25_05920</name>
</gene>
<evidence type="ECO:0000256" key="12">
    <source>
        <dbReference type="RuleBase" id="RU003914"/>
    </source>
</evidence>
<protein>
    <recommendedName>
        <fullName evidence="4 10">Trigger factor</fullName>
        <shortName evidence="10">TF</shortName>
        <ecNumber evidence="3 10">5.2.1.8</ecNumber>
    </recommendedName>
    <alternativeName>
        <fullName evidence="9 10">PPIase</fullName>
    </alternativeName>
</protein>
<sequence length="451" mass="49240">MQVTEQAAEGLKRGFSVVVPAADIAAARDKRLAALSKDLRLPGFRPGKVPASVVKQRFGAAVMGEVLDEQVQSAARSVIEERGLRPAMQPKIDNLKFEEGSDLSFTIELEQLPEIPLPDFSGIELEKPVTKVGDEEVTKAIEGIASRNRQMEDVTEERAAGQGDVVVTDFEGRLVDEAAEGGLAEPFQGGTGTDMPVEIGGAGFIPGFAEGLEGIKVGETRDVRVTFPADYGAAELAGKEAVFKLTAKKLQKPVAAAVDDDFAKKLGLESLDELKKRISESLQGEYDQISRLNVKRKLLDALSAQASFEVPAGMVDAEFAQIWQRVESDQKAGRLDDEDKGKDEETLKSEYRAIAERRIRLGLLLSEIGRSNNIQVTNEELSNAMRQEAQRYPGQERQVIEFFQKNPQAIENLRAPLFEEKVVDFMLELAKVTEKEVPAGELSAEPESAAA</sequence>
<evidence type="ECO:0000259" key="13">
    <source>
        <dbReference type="PROSITE" id="PS50059"/>
    </source>
</evidence>
<evidence type="ECO:0000313" key="14">
    <source>
        <dbReference type="EMBL" id="MBC9176477.1"/>
    </source>
</evidence>
<keyword evidence="5 10" id="KW-0697">Rotamase</keyword>
<dbReference type="GO" id="GO:0003755">
    <property type="term" value="F:peptidyl-prolyl cis-trans isomerase activity"/>
    <property type="evidence" value="ECO:0007669"/>
    <property type="project" value="UniProtKB-EC"/>
</dbReference>
<proteinExistence type="inferred from homology"/>
<dbReference type="InterPro" id="IPR001179">
    <property type="entry name" value="PPIase_FKBP_dom"/>
</dbReference>
<evidence type="ECO:0000256" key="10">
    <source>
        <dbReference type="HAMAP-Rule" id="MF_00303"/>
    </source>
</evidence>
<dbReference type="InterPro" id="IPR008880">
    <property type="entry name" value="Trigger_fac_C"/>
</dbReference>
<name>A0ABR7R4F7_9PROT</name>
<dbReference type="InterPro" id="IPR046357">
    <property type="entry name" value="PPIase_dom_sf"/>
</dbReference>
<comment type="function">
    <text evidence="8 10">Involved in protein export. Acts as a chaperone by maintaining the newly synthesized protein in an open conformation. Functions as a peptidyl-prolyl cis-trans isomerase.</text>
</comment>
<dbReference type="EMBL" id="JACTUZ010000013">
    <property type="protein sequence ID" value="MBC9176477.1"/>
    <property type="molecule type" value="Genomic_DNA"/>
</dbReference>
<keyword evidence="10 12" id="KW-0131">Cell cycle</keyword>
<accession>A0ABR7R4F7</accession>
<evidence type="ECO:0000256" key="8">
    <source>
        <dbReference type="ARBA" id="ARBA00024849"/>
    </source>
</evidence>
<evidence type="ECO:0000313" key="15">
    <source>
        <dbReference type="Proteomes" id="UP000603940"/>
    </source>
</evidence>
<comment type="similarity">
    <text evidence="2 10 12">Belongs to the FKBP-type PPIase family. Tig subfamily.</text>
</comment>
<dbReference type="NCBIfam" id="TIGR00115">
    <property type="entry name" value="tig"/>
    <property type="match status" value="1"/>
</dbReference>
<evidence type="ECO:0000256" key="5">
    <source>
        <dbReference type="ARBA" id="ARBA00023110"/>
    </source>
</evidence>
<keyword evidence="10" id="KW-0963">Cytoplasm</keyword>
<dbReference type="SUPFAM" id="SSF102735">
    <property type="entry name" value="Trigger factor ribosome-binding domain"/>
    <property type="match status" value="1"/>
</dbReference>
<dbReference type="SUPFAM" id="SSF54534">
    <property type="entry name" value="FKBP-like"/>
    <property type="match status" value="1"/>
</dbReference>
<dbReference type="InterPro" id="IPR005215">
    <property type="entry name" value="Trig_fac"/>
</dbReference>